<evidence type="ECO:0000313" key="2">
    <source>
        <dbReference type="Proteomes" id="UP000054977"/>
    </source>
</evidence>
<dbReference type="EMBL" id="FCNW02000023">
    <property type="protein sequence ID" value="SAL49959.1"/>
    <property type="molecule type" value="Genomic_DNA"/>
</dbReference>
<gene>
    <name evidence="1" type="ORF">AWB65_04037</name>
</gene>
<dbReference type="RefSeq" id="WP_087668826.1">
    <property type="nucleotide sequence ID" value="NZ_FCNW02000023.1"/>
</dbReference>
<organism evidence="1 2">
    <name type="scientific">Caballeronia humi</name>
    <dbReference type="NCBI Taxonomy" id="326474"/>
    <lineage>
        <taxon>Bacteria</taxon>
        <taxon>Pseudomonadati</taxon>
        <taxon>Pseudomonadota</taxon>
        <taxon>Betaproteobacteria</taxon>
        <taxon>Burkholderiales</taxon>
        <taxon>Burkholderiaceae</taxon>
        <taxon>Caballeronia</taxon>
    </lineage>
</organism>
<sequence length="510" mass="56226">MPFSNSQLPTIVPYDEWLRGTSSLVQPRGAMLNALDTQILMYQRNRTMYQFHQLSTAFKHWKESVGPGCEWERHPRNESRLFTLLDQELRGQGDTDAASGAQDFMTPALINSRLGVLYLFGNMTIEDNIFQVLLEGAFDVTVGGLGFAPDSNEAASRASDALENSIVRKSAATALDQVQNRIRKHKGSTLVNANQLTTGNAPPPSEGAARRLYESIHTKIEEAARKLWDLIREKMVDFRNDPGGVALDVMPGLIRKLVDFLCKKLLAAVAPLIGAGLDIAKGIANTVDSSITKYREWVAGRDVQLLAGHPATIIEAIKRAMKLSIGQGVYDMVKGGADLGLQIASSGASTIVGAIVSILETLAKTIWKIVEILRIQRFFKQAEGHWHARMQRDALHTQPIAFNNWFKRYAIPIPVLSVLALNSGICGDKMHFLAMFKDNEAVIGEAEFQAGCKYVDDLKVWGSNYLGDAGFSFGSEDNLIKGLLEFAGNHKREPTWDLKVRQAVLGFLNG</sequence>
<dbReference type="Proteomes" id="UP000054977">
    <property type="component" value="Unassembled WGS sequence"/>
</dbReference>
<accession>A0A158I137</accession>
<dbReference type="OrthoDB" id="9050632at2"/>
<evidence type="ECO:0000313" key="1">
    <source>
        <dbReference type="EMBL" id="SAL49959.1"/>
    </source>
</evidence>
<comment type="caution">
    <text evidence="1">The sequence shown here is derived from an EMBL/GenBank/DDBJ whole genome shotgun (WGS) entry which is preliminary data.</text>
</comment>
<reference evidence="1" key="1">
    <citation type="submission" date="2016-01" db="EMBL/GenBank/DDBJ databases">
        <authorList>
            <person name="Peeters C."/>
        </authorList>
    </citation>
    <scope>NUCLEOTIDE SEQUENCE [LARGE SCALE GENOMIC DNA]</scope>
    <source>
        <strain evidence="1">LMG 22934</strain>
    </source>
</reference>
<name>A0A158I137_9BURK</name>
<protein>
    <submittedName>
        <fullName evidence="1">Uncharacterized protein</fullName>
    </submittedName>
</protein>
<dbReference type="AlphaFoldDB" id="A0A158I137"/>
<proteinExistence type="predicted"/>
<keyword evidence="2" id="KW-1185">Reference proteome</keyword>